<dbReference type="FunFam" id="3.10.20.370:FF:000001">
    <property type="entry name" value="Retrovirus-related Pol polyprotein from transposon 17.6-like protein"/>
    <property type="match status" value="1"/>
</dbReference>
<dbReference type="EMBL" id="BGPR01002009">
    <property type="protein sequence ID" value="GBM66162.1"/>
    <property type="molecule type" value="Genomic_DNA"/>
</dbReference>
<dbReference type="SUPFAM" id="SSF56672">
    <property type="entry name" value="DNA/RNA polymerases"/>
    <property type="match status" value="1"/>
</dbReference>
<accession>A0A4Y2HLF6</accession>
<evidence type="ECO:0000256" key="5">
    <source>
        <dbReference type="ARBA" id="ARBA00022801"/>
    </source>
</evidence>
<dbReference type="InterPro" id="IPR050951">
    <property type="entry name" value="Retrovirus_Pol_polyprotein"/>
</dbReference>
<dbReference type="Pfam" id="PF17917">
    <property type="entry name" value="RT_RNaseH"/>
    <property type="match status" value="1"/>
</dbReference>
<keyword evidence="1" id="KW-0808">Transferase</keyword>
<dbReference type="FunFam" id="1.10.340.70:FF:000001">
    <property type="entry name" value="Retrovirus-related Pol polyprotein from transposon gypsy-like Protein"/>
    <property type="match status" value="1"/>
</dbReference>
<keyword evidence="4" id="KW-0255">Endonuclease</keyword>
<reference evidence="8 9" key="1">
    <citation type="journal article" date="2019" name="Sci. Rep.">
        <title>Orb-weaving spider Araneus ventricosus genome elucidates the spidroin gene catalogue.</title>
        <authorList>
            <person name="Kono N."/>
            <person name="Nakamura H."/>
            <person name="Ohtoshi R."/>
            <person name="Moran D.A.P."/>
            <person name="Shinohara A."/>
            <person name="Yoshida Y."/>
            <person name="Fujiwara M."/>
            <person name="Mori M."/>
            <person name="Tomita M."/>
            <person name="Arakawa K."/>
        </authorList>
    </citation>
    <scope>NUCLEOTIDE SEQUENCE [LARGE SCALE GENOMIC DNA]</scope>
</reference>
<dbReference type="GO" id="GO:0004519">
    <property type="term" value="F:endonuclease activity"/>
    <property type="evidence" value="ECO:0007669"/>
    <property type="project" value="UniProtKB-KW"/>
</dbReference>
<evidence type="ECO:0000313" key="9">
    <source>
        <dbReference type="Proteomes" id="UP000499080"/>
    </source>
</evidence>
<keyword evidence="6" id="KW-0695">RNA-directed DNA polymerase</keyword>
<evidence type="ECO:0000313" key="8">
    <source>
        <dbReference type="EMBL" id="GBM66162.1"/>
    </source>
</evidence>
<evidence type="ECO:0000256" key="4">
    <source>
        <dbReference type="ARBA" id="ARBA00022759"/>
    </source>
</evidence>
<dbReference type="OrthoDB" id="10030726at2759"/>
<dbReference type="GO" id="GO:0003964">
    <property type="term" value="F:RNA-directed DNA polymerase activity"/>
    <property type="evidence" value="ECO:0007669"/>
    <property type="project" value="UniProtKB-KW"/>
</dbReference>
<evidence type="ECO:0000259" key="7">
    <source>
        <dbReference type="Pfam" id="PF17917"/>
    </source>
</evidence>
<keyword evidence="9" id="KW-1185">Reference proteome</keyword>
<dbReference type="PANTHER" id="PTHR37984">
    <property type="entry name" value="PROTEIN CBG26694"/>
    <property type="match status" value="1"/>
</dbReference>
<name>A0A4Y2HLF6_ARAVE</name>
<dbReference type="Gene3D" id="3.10.20.370">
    <property type="match status" value="1"/>
</dbReference>
<feature type="domain" description="Reverse transcriptase RNase H-like" evidence="7">
    <location>
        <begin position="24"/>
        <end position="124"/>
    </location>
</feature>
<keyword evidence="3" id="KW-0540">Nuclease</keyword>
<dbReference type="CDD" id="cd09274">
    <property type="entry name" value="RNase_HI_RT_Ty3"/>
    <property type="match status" value="1"/>
</dbReference>
<dbReference type="GO" id="GO:0016787">
    <property type="term" value="F:hydrolase activity"/>
    <property type="evidence" value="ECO:0007669"/>
    <property type="project" value="UniProtKB-KW"/>
</dbReference>
<dbReference type="Gene3D" id="1.10.340.70">
    <property type="match status" value="1"/>
</dbReference>
<dbReference type="Proteomes" id="UP000499080">
    <property type="component" value="Unassembled WGS sequence"/>
</dbReference>
<keyword evidence="5" id="KW-0378">Hydrolase</keyword>
<dbReference type="InterPro" id="IPR043502">
    <property type="entry name" value="DNA/RNA_pol_sf"/>
</dbReference>
<keyword evidence="2" id="KW-0548">Nucleotidyltransferase</keyword>
<proteinExistence type="predicted"/>
<dbReference type="PANTHER" id="PTHR37984:SF5">
    <property type="entry name" value="PROTEIN NYNRIN-LIKE"/>
    <property type="match status" value="1"/>
</dbReference>
<dbReference type="InterPro" id="IPR041373">
    <property type="entry name" value="RT_RNaseH"/>
</dbReference>
<sequence>MSPCRCNALAGTHPIPISYYPRTDKDFTLDTDASNEGIGAVLSQNIGNEERVIAYFNKSLGKPERKCCVTLKELLANVKSIEHFHHLYGQKFLLRTDPASLRWLLNFKEPEVQIARWIQRLQGYDFEIQHRKGISHVNADALSRRPCRESCKHCSNAEINFGIETDTSVKVLTTTSVDPWSSCEIQKAQLEDPAIKPILEKKLNSAERPSWQEIAPESPATKRYWALWDSLHFKDGVLYRMWESDSGSSCRWQLILPKSRIPEVLRETHDSASGGHFGIMKTFK</sequence>
<evidence type="ECO:0000256" key="3">
    <source>
        <dbReference type="ARBA" id="ARBA00022722"/>
    </source>
</evidence>
<gene>
    <name evidence="8" type="primary">pol_976</name>
    <name evidence="8" type="ORF">AVEN_68289_1</name>
</gene>
<organism evidence="8 9">
    <name type="scientific">Araneus ventricosus</name>
    <name type="common">Orbweaver spider</name>
    <name type="synonym">Epeira ventricosa</name>
    <dbReference type="NCBI Taxonomy" id="182803"/>
    <lineage>
        <taxon>Eukaryota</taxon>
        <taxon>Metazoa</taxon>
        <taxon>Ecdysozoa</taxon>
        <taxon>Arthropoda</taxon>
        <taxon>Chelicerata</taxon>
        <taxon>Arachnida</taxon>
        <taxon>Araneae</taxon>
        <taxon>Araneomorphae</taxon>
        <taxon>Entelegynae</taxon>
        <taxon>Araneoidea</taxon>
        <taxon>Araneidae</taxon>
        <taxon>Araneus</taxon>
    </lineage>
</organism>
<comment type="caution">
    <text evidence="8">The sequence shown here is derived from an EMBL/GenBank/DDBJ whole genome shotgun (WGS) entry which is preliminary data.</text>
</comment>
<evidence type="ECO:0000256" key="2">
    <source>
        <dbReference type="ARBA" id="ARBA00022695"/>
    </source>
</evidence>
<dbReference type="AlphaFoldDB" id="A0A4Y2HLF6"/>
<evidence type="ECO:0000256" key="6">
    <source>
        <dbReference type="ARBA" id="ARBA00022918"/>
    </source>
</evidence>
<protein>
    <submittedName>
        <fullName evidence="8">Retrovirus-related Pol polyprotein from transposon 297</fullName>
    </submittedName>
</protein>
<evidence type="ECO:0000256" key="1">
    <source>
        <dbReference type="ARBA" id="ARBA00022679"/>
    </source>
</evidence>